<evidence type="ECO:0000313" key="1">
    <source>
        <dbReference type="EMBL" id="OAY47164.1"/>
    </source>
</evidence>
<dbReference type="EMBL" id="CM004392">
    <property type="protein sequence ID" value="OAY47164.1"/>
    <property type="molecule type" value="Genomic_DNA"/>
</dbReference>
<name>A0A2C9VNE0_MANES</name>
<dbReference type="AlphaFoldDB" id="A0A2C9VNE0"/>
<sequence>MEKRDAEMSSLSSLIAEMGDAGGKFWKSLSWRPPTTPYARSSPNQAQGGRWLSKLVDPAFRLVAGATALTFPPFFSKLQSVNALPAPSGGVANSHLLCLDLNGIFWTDASFTEVGQNASGDNGDFVWN</sequence>
<reference evidence="1" key="1">
    <citation type="submission" date="2016-02" db="EMBL/GenBank/DDBJ databases">
        <title>WGS assembly of Manihot esculenta.</title>
        <authorList>
            <person name="Bredeson J.V."/>
            <person name="Prochnik S.E."/>
            <person name="Lyons J.B."/>
            <person name="Schmutz J."/>
            <person name="Grimwood J."/>
            <person name="Vrebalov J."/>
            <person name="Bart R.S."/>
            <person name="Amuge T."/>
            <person name="Ferguson M.E."/>
            <person name="Green R."/>
            <person name="Putnam N."/>
            <person name="Stites J."/>
            <person name="Rounsley S."/>
            <person name="Rokhsar D.S."/>
        </authorList>
    </citation>
    <scope>NUCLEOTIDE SEQUENCE [LARGE SCALE GENOMIC DNA]</scope>
    <source>
        <tissue evidence="1">Leaf</tissue>
    </source>
</reference>
<protein>
    <submittedName>
        <fullName evidence="1">Uncharacterized protein</fullName>
    </submittedName>
</protein>
<organism evidence="1">
    <name type="scientific">Manihot esculenta</name>
    <name type="common">Cassava</name>
    <name type="synonym">Jatropha manihot</name>
    <dbReference type="NCBI Taxonomy" id="3983"/>
    <lineage>
        <taxon>Eukaryota</taxon>
        <taxon>Viridiplantae</taxon>
        <taxon>Streptophyta</taxon>
        <taxon>Embryophyta</taxon>
        <taxon>Tracheophyta</taxon>
        <taxon>Spermatophyta</taxon>
        <taxon>Magnoliopsida</taxon>
        <taxon>eudicotyledons</taxon>
        <taxon>Gunneridae</taxon>
        <taxon>Pentapetalae</taxon>
        <taxon>rosids</taxon>
        <taxon>fabids</taxon>
        <taxon>Malpighiales</taxon>
        <taxon>Euphorbiaceae</taxon>
        <taxon>Crotonoideae</taxon>
        <taxon>Manihoteae</taxon>
        <taxon>Manihot</taxon>
    </lineage>
</organism>
<gene>
    <name evidence="1" type="ORF">MANES_06G057300</name>
</gene>
<accession>A0A2C9VNE0</accession>
<proteinExistence type="predicted"/>